<evidence type="ECO:0000313" key="2">
    <source>
        <dbReference type="EMBL" id="MBE9040106.1"/>
    </source>
</evidence>
<keyword evidence="3" id="KW-1185">Reference proteome</keyword>
<reference evidence="2" key="1">
    <citation type="submission" date="2020-10" db="EMBL/GenBank/DDBJ databases">
        <authorList>
            <person name="Castelo-Branco R."/>
            <person name="Eusebio N."/>
            <person name="Adriana R."/>
            <person name="Vieira A."/>
            <person name="Brugerolle De Fraissinette N."/>
            <person name="Rezende De Castro R."/>
            <person name="Schneider M.P."/>
            <person name="Vasconcelos V."/>
            <person name="Leao P.N."/>
        </authorList>
    </citation>
    <scope>NUCLEOTIDE SEQUENCE</scope>
    <source>
        <strain evidence="2">LEGE 11467</strain>
    </source>
</reference>
<proteinExistence type="predicted"/>
<comment type="caution">
    <text evidence="2">The sequence shown here is derived from an EMBL/GenBank/DDBJ whole genome shotgun (WGS) entry which is preliminary data.</text>
</comment>
<protein>
    <recommendedName>
        <fullName evidence="4">Tetratricopeptide repeat protein</fullName>
    </recommendedName>
</protein>
<evidence type="ECO:0008006" key="4">
    <source>
        <dbReference type="Google" id="ProtNLM"/>
    </source>
</evidence>
<dbReference type="Proteomes" id="UP000621799">
    <property type="component" value="Unassembled WGS sequence"/>
</dbReference>
<dbReference type="RefSeq" id="WP_264320364.1">
    <property type="nucleotide sequence ID" value="NZ_JADEXN010000056.1"/>
</dbReference>
<evidence type="ECO:0000313" key="3">
    <source>
        <dbReference type="Proteomes" id="UP000621799"/>
    </source>
</evidence>
<accession>A0A928Z8R9</accession>
<dbReference type="AlphaFoldDB" id="A0A928Z8R9"/>
<dbReference type="EMBL" id="JADEXN010000056">
    <property type="protein sequence ID" value="MBE9040106.1"/>
    <property type="molecule type" value="Genomic_DNA"/>
</dbReference>
<dbReference type="Gene3D" id="1.25.40.10">
    <property type="entry name" value="Tetratricopeptide repeat domain"/>
    <property type="match status" value="1"/>
</dbReference>
<evidence type="ECO:0000256" key="1">
    <source>
        <dbReference type="SAM" id="Coils"/>
    </source>
</evidence>
<organism evidence="2 3">
    <name type="scientific">Zarconia navalis LEGE 11467</name>
    <dbReference type="NCBI Taxonomy" id="1828826"/>
    <lineage>
        <taxon>Bacteria</taxon>
        <taxon>Bacillati</taxon>
        <taxon>Cyanobacteriota</taxon>
        <taxon>Cyanophyceae</taxon>
        <taxon>Oscillatoriophycideae</taxon>
        <taxon>Oscillatoriales</taxon>
        <taxon>Oscillatoriales incertae sedis</taxon>
        <taxon>Zarconia</taxon>
        <taxon>Zarconia navalis</taxon>
    </lineage>
</organism>
<sequence>MQRKLSYFLTLASIPIVWTGITSTRVLFEFSAVATTAPTANGQILQVNGNARLERQEQRIQPLPGTPIYPGDRLLAARGSELVVQCSDLTIKSISTEQFNGCAAPPSLSCNPDLYECPPRGELASNDELPYPISPRRTHLLNDRPQLRWNPVAGATEYTVSLFEDGTPLWQVTTADSQMNYPNERRLRSGVEYMLVIETDTGISSLDAEPIPGGFGFRLLSEDRREEVTEEIDRIETQALDKSAQNLAIAFLYVERGLIAEAIDILENPIESGMQNAALYNRLGQLYWDYLALPENALESYCQTVELASSDFLELREQAQERLDRFTHSCQTSP</sequence>
<dbReference type="InterPro" id="IPR011990">
    <property type="entry name" value="TPR-like_helical_dom_sf"/>
</dbReference>
<feature type="coiled-coil region" evidence="1">
    <location>
        <begin position="218"/>
        <end position="245"/>
    </location>
</feature>
<name>A0A928Z8R9_9CYAN</name>
<gene>
    <name evidence="2" type="ORF">IQ235_04775</name>
</gene>
<keyword evidence="1" id="KW-0175">Coiled coil</keyword>